<evidence type="ECO:0000313" key="1">
    <source>
        <dbReference type="EMBL" id="CAG9573769.1"/>
    </source>
</evidence>
<proteinExistence type="predicted"/>
<organism evidence="1 2">
    <name type="scientific">Danaus chrysippus</name>
    <name type="common">African queen</name>
    <dbReference type="NCBI Taxonomy" id="151541"/>
    <lineage>
        <taxon>Eukaryota</taxon>
        <taxon>Metazoa</taxon>
        <taxon>Ecdysozoa</taxon>
        <taxon>Arthropoda</taxon>
        <taxon>Hexapoda</taxon>
        <taxon>Insecta</taxon>
        <taxon>Pterygota</taxon>
        <taxon>Neoptera</taxon>
        <taxon>Endopterygota</taxon>
        <taxon>Lepidoptera</taxon>
        <taxon>Glossata</taxon>
        <taxon>Ditrysia</taxon>
        <taxon>Papilionoidea</taxon>
        <taxon>Nymphalidae</taxon>
        <taxon>Danainae</taxon>
        <taxon>Danaini</taxon>
        <taxon>Danaina</taxon>
        <taxon>Danaus</taxon>
        <taxon>Anosia</taxon>
    </lineage>
</organism>
<comment type="caution">
    <text evidence="1">The sequence shown here is derived from an EMBL/GenBank/DDBJ whole genome shotgun (WGS) entry which is preliminary data.</text>
</comment>
<protein>
    <submittedName>
        <fullName evidence="1">(African queen) hypothetical protein</fullName>
    </submittedName>
</protein>
<keyword evidence="2" id="KW-1185">Reference proteome</keyword>
<name>A0A8J2QXD6_9NEOP</name>
<accession>A0A8J2QXD6</accession>
<sequence length="75" mass="9236">MDVFEQIDDAAIEEDWQALNYIKPDQRKDRVVKERPDNFNTWDDREFWKRFRLTKHTVELLLSSIQDKIEHSTER</sequence>
<dbReference type="EMBL" id="CAKASE010000070">
    <property type="protein sequence ID" value="CAG9573769.1"/>
    <property type="molecule type" value="Genomic_DNA"/>
</dbReference>
<dbReference type="Proteomes" id="UP000789524">
    <property type="component" value="Unassembled WGS sequence"/>
</dbReference>
<evidence type="ECO:0000313" key="2">
    <source>
        <dbReference type="Proteomes" id="UP000789524"/>
    </source>
</evidence>
<gene>
    <name evidence="1" type="ORF">DCHRY22_LOCUS10632</name>
</gene>
<dbReference type="OrthoDB" id="2430314at2759"/>
<dbReference type="AlphaFoldDB" id="A0A8J2QXD6"/>
<reference evidence="1" key="1">
    <citation type="submission" date="2021-09" db="EMBL/GenBank/DDBJ databases">
        <authorList>
            <person name="Martin H S."/>
        </authorList>
    </citation>
    <scope>NUCLEOTIDE SEQUENCE</scope>
</reference>